<dbReference type="PRINTS" id="PR00035">
    <property type="entry name" value="HTHGNTR"/>
</dbReference>
<reference evidence="5 6" key="2">
    <citation type="submission" date="2018-12" db="EMBL/GenBank/DDBJ databases">
        <title>Rhizobacter gummiphilus sp. nov., a rubber-degrading bacterium isolated from the soil of a botanical garden in Japan.</title>
        <authorList>
            <person name="Shunsuke S.S."/>
        </authorList>
    </citation>
    <scope>NUCLEOTIDE SEQUENCE [LARGE SCALE GENOMIC DNA]</scope>
    <source>
        <strain evidence="5 6">S-16</strain>
    </source>
</reference>
<dbReference type="SUPFAM" id="SSF46785">
    <property type="entry name" value="Winged helix' DNA-binding domain"/>
    <property type="match status" value="1"/>
</dbReference>
<comment type="caution">
    <text evidence="5">The sequence shown here is derived from an EMBL/GenBank/DDBJ whole genome shotgun (WGS) entry which is preliminary data.</text>
</comment>
<feature type="domain" description="HTH gntR-type" evidence="4">
    <location>
        <begin position="11"/>
        <end position="79"/>
    </location>
</feature>
<reference evidence="5 6" key="1">
    <citation type="submission" date="2018-08" db="EMBL/GenBank/DDBJ databases">
        <authorList>
            <person name="Khan S.A."/>
            <person name="Jeon C.O."/>
            <person name="Chun B.H."/>
            <person name="Jeong S.E."/>
        </authorList>
    </citation>
    <scope>NUCLEOTIDE SEQUENCE [LARGE SCALE GENOMIC DNA]</scope>
    <source>
        <strain evidence="5 6">S-16</strain>
    </source>
</reference>
<proteinExistence type="predicted"/>
<evidence type="ECO:0000256" key="2">
    <source>
        <dbReference type="ARBA" id="ARBA00023125"/>
    </source>
</evidence>
<dbReference type="Proteomes" id="UP000267464">
    <property type="component" value="Unassembled WGS sequence"/>
</dbReference>
<evidence type="ECO:0000259" key="4">
    <source>
        <dbReference type="PROSITE" id="PS50949"/>
    </source>
</evidence>
<name>A0A3N7JVI9_9BURK</name>
<dbReference type="InterPro" id="IPR036390">
    <property type="entry name" value="WH_DNA-bd_sf"/>
</dbReference>
<gene>
    <name evidence="5" type="ORF">DZC73_08455</name>
</gene>
<accession>A0A3N7JVI9</accession>
<evidence type="ECO:0000256" key="3">
    <source>
        <dbReference type="ARBA" id="ARBA00023163"/>
    </source>
</evidence>
<dbReference type="PANTHER" id="PTHR43537:SF5">
    <property type="entry name" value="UXU OPERON TRANSCRIPTIONAL REGULATOR"/>
    <property type="match status" value="1"/>
</dbReference>
<evidence type="ECO:0000256" key="1">
    <source>
        <dbReference type="ARBA" id="ARBA00023015"/>
    </source>
</evidence>
<sequence>MASTSKSGDSRRPYQQVADQIRTVIEQSGFVPGSRLPPERELALQLGVSRPSLREALIALEIEGRVEIRMSSGVYVCAAPEQASDDVQALGESPIELMQARAVLEGSVVSLAAARATRQGVERVRSCLEAMRQEVQRGQSPVDADRRFHVAIAELTGNSLLARLVGDLFDGRHGAISSRMSRHSETARTWESALQEHERICQALESRDPQEATAAMLSHLKASRARWIDESSAGGEDGHG</sequence>
<dbReference type="PANTHER" id="PTHR43537">
    <property type="entry name" value="TRANSCRIPTIONAL REGULATOR, GNTR FAMILY"/>
    <property type="match status" value="1"/>
</dbReference>
<dbReference type="PROSITE" id="PS50949">
    <property type="entry name" value="HTH_GNTR"/>
    <property type="match status" value="1"/>
</dbReference>
<dbReference type="SUPFAM" id="SSF48008">
    <property type="entry name" value="GntR ligand-binding domain-like"/>
    <property type="match status" value="1"/>
</dbReference>
<organism evidence="5 6">
    <name type="scientific">Piscinibacter terrae</name>
    <dbReference type="NCBI Taxonomy" id="2496871"/>
    <lineage>
        <taxon>Bacteria</taxon>
        <taxon>Pseudomonadati</taxon>
        <taxon>Pseudomonadota</taxon>
        <taxon>Betaproteobacteria</taxon>
        <taxon>Burkholderiales</taxon>
        <taxon>Sphaerotilaceae</taxon>
        <taxon>Piscinibacter</taxon>
    </lineage>
</organism>
<keyword evidence="1" id="KW-0805">Transcription regulation</keyword>
<dbReference type="Gene3D" id="1.10.10.10">
    <property type="entry name" value="Winged helix-like DNA-binding domain superfamily/Winged helix DNA-binding domain"/>
    <property type="match status" value="1"/>
</dbReference>
<dbReference type="SMART" id="SM00895">
    <property type="entry name" value="FCD"/>
    <property type="match status" value="1"/>
</dbReference>
<dbReference type="InterPro" id="IPR000524">
    <property type="entry name" value="Tscrpt_reg_HTH_GntR"/>
</dbReference>
<dbReference type="GO" id="GO:0003677">
    <property type="term" value="F:DNA binding"/>
    <property type="evidence" value="ECO:0007669"/>
    <property type="project" value="UniProtKB-KW"/>
</dbReference>
<dbReference type="InterPro" id="IPR036388">
    <property type="entry name" value="WH-like_DNA-bd_sf"/>
</dbReference>
<dbReference type="Gene3D" id="1.20.120.530">
    <property type="entry name" value="GntR ligand-binding domain-like"/>
    <property type="match status" value="1"/>
</dbReference>
<dbReference type="GO" id="GO:0003700">
    <property type="term" value="F:DNA-binding transcription factor activity"/>
    <property type="evidence" value="ECO:0007669"/>
    <property type="project" value="InterPro"/>
</dbReference>
<evidence type="ECO:0000313" key="6">
    <source>
        <dbReference type="Proteomes" id="UP000267464"/>
    </source>
</evidence>
<dbReference type="OrthoDB" id="5296437at2"/>
<keyword evidence="3" id="KW-0804">Transcription</keyword>
<dbReference type="Pfam" id="PF07729">
    <property type="entry name" value="FCD"/>
    <property type="match status" value="1"/>
</dbReference>
<dbReference type="CDD" id="cd07377">
    <property type="entry name" value="WHTH_GntR"/>
    <property type="match status" value="1"/>
</dbReference>
<keyword evidence="2" id="KW-0238">DNA-binding</keyword>
<dbReference type="InterPro" id="IPR011711">
    <property type="entry name" value="GntR_C"/>
</dbReference>
<evidence type="ECO:0000313" key="5">
    <source>
        <dbReference type="EMBL" id="RQP24889.1"/>
    </source>
</evidence>
<keyword evidence="6" id="KW-1185">Reference proteome</keyword>
<protein>
    <submittedName>
        <fullName evidence="5">FadR family transcriptional regulator</fullName>
    </submittedName>
</protein>
<dbReference type="EMBL" id="QUSW01000002">
    <property type="protein sequence ID" value="RQP24889.1"/>
    <property type="molecule type" value="Genomic_DNA"/>
</dbReference>
<dbReference type="AlphaFoldDB" id="A0A3N7JVI9"/>
<dbReference type="InterPro" id="IPR008920">
    <property type="entry name" value="TF_FadR/GntR_C"/>
</dbReference>
<dbReference type="Pfam" id="PF00392">
    <property type="entry name" value="GntR"/>
    <property type="match status" value="1"/>
</dbReference>
<dbReference type="SMART" id="SM00345">
    <property type="entry name" value="HTH_GNTR"/>
    <property type="match status" value="1"/>
</dbReference>
<dbReference type="RefSeq" id="WP_124539796.1">
    <property type="nucleotide sequence ID" value="NZ_QUSW01000002.1"/>
</dbReference>